<evidence type="ECO:0000313" key="3">
    <source>
        <dbReference type="Proteomes" id="UP001501598"/>
    </source>
</evidence>
<dbReference type="RefSeq" id="WP_345426594.1">
    <property type="nucleotide sequence ID" value="NZ_BAABGT010000106.1"/>
</dbReference>
<dbReference type="Pfam" id="PF01872">
    <property type="entry name" value="RibD_C"/>
    <property type="match status" value="1"/>
</dbReference>
<dbReference type="SUPFAM" id="SSF53597">
    <property type="entry name" value="Dihydrofolate reductase-like"/>
    <property type="match status" value="1"/>
</dbReference>
<dbReference type="PANTHER" id="PTHR38011:SF11">
    <property type="entry name" value="2,5-DIAMINO-6-RIBOSYLAMINO-4(3H)-PYRIMIDINONE 5'-PHOSPHATE REDUCTASE"/>
    <property type="match status" value="1"/>
</dbReference>
<dbReference type="Proteomes" id="UP001501598">
    <property type="component" value="Unassembled WGS sequence"/>
</dbReference>
<dbReference type="Gene3D" id="3.40.430.10">
    <property type="entry name" value="Dihydrofolate Reductase, subunit A"/>
    <property type="match status" value="1"/>
</dbReference>
<evidence type="ECO:0000259" key="1">
    <source>
        <dbReference type="Pfam" id="PF01872"/>
    </source>
</evidence>
<dbReference type="PANTHER" id="PTHR38011">
    <property type="entry name" value="DIHYDROFOLATE REDUCTASE FAMILY PROTEIN (AFU_ORTHOLOGUE AFUA_8G06820)"/>
    <property type="match status" value="1"/>
</dbReference>
<reference evidence="3" key="1">
    <citation type="journal article" date="2019" name="Int. J. Syst. Evol. Microbiol.">
        <title>The Global Catalogue of Microorganisms (GCM) 10K type strain sequencing project: providing services to taxonomists for standard genome sequencing and annotation.</title>
        <authorList>
            <consortium name="The Broad Institute Genomics Platform"/>
            <consortium name="The Broad Institute Genome Sequencing Center for Infectious Disease"/>
            <person name="Wu L."/>
            <person name="Ma J."/>
        </authorList>
    </citation>
    <scope>NUCLEOTIDE SEQUENCE [LARGE SCALE GENOMIC DNA]</scope>
    <source>
        <strain evidence="3">JCM 17906</strain>
    </source>
</reference>
<organism evidence="2 3">
    <name type="scientific">Pseudonocardia xishanensis</name>
    <dbReference type="NCBI Taxonomy" id="630995"/>
    <lineage>
        <taxon>Bacteria</taxon>
        <taxon>Bacillati</taxon>
        <taxon>Actinomycetota</taxon>
        <taxon>Actinomycetes</taxon>
        <taxon>Pseudonocardiales</taxon>
        <taxon>Pseudonocardiaceae</taxon>
        <taxon>Pseudonocardia</taxon>
    </lineage>
</organism>
<comment type="caution">
    <text evidence="2">The sequence shown here is derived from an EMBL/GenBank/DDBJ whole genome shotgun (WGS) entry which is preliminary data.</text>
</comment>
<feature type="domain" description="Bacterial bifunctional deaminase-reductase C-terminal" evidence="1">
    <location>
        <begin position="4"/>
        <end position="169"/>
    </location>
</feature>
<dbReference type="EMBL" id="BAABGT010000106">
    <property type="protein sequence ID" value="GAA4557994.1"/>
    <property type="molecule type" value="Genomic_DNA"/>
</dbReference>
<protein>
    <submittedName>
        <fullName evidence="2">Dihydrofolate reductase family protein</fullName>
    </submittedName>
</protein>
<gene>
    <name evidence="2" type="ORF">GCM10023175_63430</name>
</gene>
<accession>A0ABP8S1G5</accession>
<dbReference type="InterPro" id="IPR050765">
    <property type="entry name" value="Riboflavin_Biosynth_HTPR"/>
</dbReference>
<proteinExistence type="predicted"/>
<name>A0ABP8S1G5_9PSEU</name>
<keyword evidence="3" id="KW-1185">Reference proteome</keyword>
<dbReference type="InterPro" id="IPR002734">
    <property type="entry name" value="RibDG_C"/>
</dbReference>
<dbReference type="InterPro" id="IPR024072">
    <property type="entry name" value="DHFR-like_dom_sf"/>
</dbReference>
<sequence length="180" mass="19440">MRRITHHINVSLDGRICGPNGEFDWTTMGPEHSAYSRAIQPAGSSLLYGRVVWGWMSSYWPHADEVSTDPHDRAYAPLWRATPKVVASRTLDTVDAENTVLVRSVDEIAALEGDFVLMGGGELAGALTAACLVDRLSIIVHPVVLGGDHALLPGAGRSAFTLRESRVLDGSAVLSMYDRA</sequence>
<evidence type="ECO:0000313" key="2">
    <source>
        <dbReference type="EMBL" id="GAA4557994.1"/>
    </source>
</evidence>